<dbReference type="SMART" id="SM00028">
    <property type="entry name" value="TPR"/>
    <property type="match status" value="3"/>
</dbReference>
<accession>A0AAW9KA76</accession>
<dbReference type="SMART" id="SM00530">
    <property type="entry name" value="HTH_XRE"/>
    <property type="match status" value="1"/>
</dbReference>
<protein>
    <submittedName>
        <fullName evidence="2">Helix-turn-helix domain-containing protein</fullName>
    </submittedName>
</protein>
<dbReference type="CDD" id="cd00093">
    <property type="entry name" value="HTH_XRE"/>
    <property type="match status" value="1"/>
</dbReference>
<dbReference type="Pfam" id="PF18768">
    <property type="entry name" value="RNPP_C"/>
    <property type="match status" value="1"/>
</dbReference>
<organism evidence="2 3">
    <name type="scientific">Carnobacterium maltaromaticum</name>
    <name type="common">Carnobacterium piscicola</name>
    <dbReference type="NCBI Taxonomy" id="2751"/>
    <lineage>
        <taxon>Bacteria</taxon>
        <taxon>Bacillati</taxon>
        <taxon>Bacillota</taxon>
        <taxon>Bacilli</taxon>
        <taxon>Lactobacillales</taxon>
        <taxon>Carnobacteriaceae</taxon>
        <taxon>Carnobacterium</taxon>
    </lineage>
</organism>
<dbReference type="InterPro" id="IPR053163">
    <property type="entry name" value="HTH-type_regulator_Rgg"/>
</dbReference>
<dbReference type="InterPro" id="IPR041315">
    <property type="entry name" value="PlcR_TPR"/>
</dbReference>
<dbReference type="SUPFAM" id="SSF48452">
    <property type="entry name" value="TPR-like"/>
    <property type="match status" value="2"/>
</dbReference>
<dbReference type="Proteomes" id="UP001290462">
    <property type="component" value="Unassembled WGS sequence"/>
</dbReference>
<dbReference type="InterPro" id="IPR010982">
    <property type="entry name" value="Lambda_DNA-bd_dom_sf"/>
</dbReference>
<dbReference type="InterPro" id="IPR019734">
    <property type="entry name" value="TPR_rpt"/>
</dbReference>
<evidence type="ECO:0000313" key="3">
    <source>
        <dbReference type="Proteomes" id="UP001290462"/>
    </source>
</evidence>
<dbReference type="PROSITE" id="PS50943">
    <property type="entry name" value="HTH_CROC1"/>
    <property type="match status" value="1"/>
</dbReference>
<dbReference type="InterPro" id="IPR001387">
    <property type="entry name" value="Cro/C1-type_HTH"/>
</dbReference>
<dbReference type="PANTHER" id="PTHR37038">
    <property type="entry name" value="TRANSCRIPTIONAL REGULATOR-RELATED"/>
    <property type="match status" value="1"/>
</dbReference>
<dbReference type="SUPFAM" id="SSF47413">
    <property type="entry name" value="lambda repressor-like DNA-binding domains"/>
    <property type="match status" value="1"/>
</dbReference>
<dbReference type="InterPro" id="IPR011990">
    <property type="entry name" value="TPR-like_helical_dom_sf"/>
</dbReference>
<gene>
    <name evidence="2" type="ORF">RAK27_15430</name>
</gene>
<dbReference type="GO" id="GO:0003677">
    <property type="term" value="F:DNA binding"/>
    <property type="evidence" value="ECO:0007669"/>
    <property type="project" value="InterPro"/>
</dbReference>
<dbReference type="Pfam" id="PF01381">
    <property type="entry name" value="HTH_3"/>
    <property type="match status" value="1"/>
</dbReference>
<reference evidence="2" key="1">
    <citation type="submission" date="2023-08" db="EMBL/GenBank/DDBJ databases">
        <title>Genomic characterization of piscicolin 126 produced by Carnobacterium maltaromaticum CM22 strain isolated from salmon (Salmo salar).</title>
        <authorList>
            <person name="Gonzalez-Gragera E."/>
            <person name="Garcia-Lopez J.D."/>
            <person name="Teso-Perez C."/>
            <person name="Gimenez-Hernandez I."/>
            <person name="Peralta-Sanchez J.M."/>
            <person name="Valdivia E."/>
            <person name="Montalban-Lopez M."/>
            <person name="Martin-Platero A.M."/>
            <person name="Banos A."/>
            <person name="Martinez-Bueno M."/>
        </authorList>
    </citation>
    <scope>NUCLEOTIDE SEQUENCE</scope>
    <source>
        <strain evidence="2">CM22</strain>
    </source>
</reference>
<proteinExistence type="predicted"/>
<dbReference type="EMBL" id="JAVBVO010000005">
    <property type="protein sequence ID" value="MDZ5760026.1"/>
    <property type="molecule type" value="Genomic_DNA"/>
</dbReference>
<evidence type="ECO:0000313" key="2">
    <source>
        <dbReference type="EMBL" id="MDZ5760026.1"/>
    </source>
</evidence>
<dbReference type="PANTHER" id="PTHR37038:SF14">
    <property type="entry name" value="TRANSCRIPTIONAL ACTIVATOR"/>
    <property type="match status" value="1"/>
</dbReference>
<name>A0AAW9KA76_CARML</name>
<dbReference type="Gene3D" id="1.25.40.10">
    <property type="entry name" value="Tetratricopeptide repeat domain"/>
    <property type="match status" value="1"/>
</dbReference>
<sequence length="303" mass="35138">MTGQIGAKIKSKRLAKKLTQAELAADICTQATISNLENKDRLPTISVLLKITDRLDMEFSEVYTYTSGKSANHTQIYQKIRDLCRIQKHQEAYDLITTTIQLDQLETNSDIKRYYYYLGITGVIGYGKISDGIYYFNQALSKKENEQIDYLDISALNGLAIAYDINNEDDKALNYYQQSLTKLEGLPLLIESIKDKIEIAKVYYNTAKFYSKIEDYYKAVELCTLGIKLLQNENLTYYLDYLFYEKGFNLLKIKKIDEAEKYYLYAFILADIHRNKYLVSVIINDIKLYSIQNVNVSRTLQLN</sequence>
<evidence type="ECO:0000259" key="1">
    <source>
        <dbReference type="PROSITE" id="PS50943"/>
    </source>
</evidence>
<dbReference type="RefSeq" id="WP_322809558.1">
    <property type="nucleotide sequence ID" value="NZ_JAVBVO010000005.1"/>
</dbReference>
<feature type="domain" description="HTH cro/C1-type" evidence="1">
    <location>
        <begin position="9"/>
        <end position="62"/>
    </location>
</feature>
<dbReference type="AlphaFoldDB" id="A0AAW9KA76"/>
<comment type="caution">
    <text evidence="2">The sequence shown here is derived from an EMBL/GenBank/DDBJ whole genome shotgun (WGS) entry which is preliminary data.</text>
</comment>